<name>A0A915JAA1_ROMCU</name>
<sequence>MDGLRYDFVTSGKLPSLEKLAREKAVWAPEGIINQFPTKTLTNLYSIATGLTTEHHGIVGDRMYDPDLDLSFNYWNEVDELINKESRLETWFGGQPLWKINEEQGGRSACMHFPLCDVQFGNKTIYKSRPIHQSKVFTGLSDFTVDMTILIRWLRGIDGDEPVNLAFWYINEPDQTMHNFDVHGSETNNTLADMNFLVEFILNATEGTGLSESLDIIFTSDHGITNVYKNQSMIPLDDFVKPELYFWSGKSIFPYSGTHERYLYEQFIQVHKLHPYFDIWMKEDVPEYLHYKNNSRIGPIVICEHSGFAFLSHGETLLRVADVHGTHGYSPEYKEMRPLFVAYGPSFKQNYMIPESANFRTIDIFNVICRILSLNCPKNDGNSAFVDQILVAQALANSDSLAVSSTCFVSFFLLVTAYIFM</sequence>
<dbReference type="InterPro" id="IPR002591">
    <property type="entry name" value="Phosphodiest/P_Trfase"/>
</dbReference>
<dbReference type="WBParaSite" id="nRc.2.0.1.t22700-RA">
    <property type="protein sequence ID" value="nRc.2.0.1.t22700-RA"/>
    <property type="gene ID" value="nRc.2.0.1.g22700"/>
</dbReference>
<dbReference type="InterPro" id="IPR017850">
    <property type="entry name" value="Alkaline_phosphatase_core_sf"/>
</dbReference>
<dbReference type="PANTHER" id="PTHR10151:SF120">
    <property type="entry name" value="BIS(5'-ADENOSYL)-TRIPHOSPHATASE"/>
    <property type="match status" value="1"/>
</dbReference>
<dbReference type="CDD" id="cd16018">
    <property type="entry name" value="Enpp"/>
    <property type="match status" value="1"/>
</dbReference>
<keyword evidence="1" id="KW-0472">Membrane</keyword>
<protein>
    <submittedName>
        <fullName evidence="3">AP3A hydrolase</fullName>
    </submittedName>
</protein>
<dbReference type="GO" id="GO:0016787">
    <property type="term" value="F:hydrolase activity"/>
    <property type="evidence" value="ECO:0007669"/>
    <property type="project" value="UniProtKB-ARBA"/>
</dbReference>
<feature type="transmembrane region" description="Helical" evidence="1">
    <location>
        <begin position="401"/>
        <end position="420"/>
    </location>
</feature>
<dbReference type="Gene3D" id="3.30.1360.180">
    <property type="match status" value="1"/>
</dbReference>
<dbReference type="Gene3D" id="3.40.720.10">
    <property type="entry name" value="Alkaline Phosphatase, subunit A"/>
    <property type="match status" value="1"/>
</dbReference>
<dbReference type="Pfam" id="PF01663">
    <property type="entry name" value="Phosphodiest"/>
    <property type="match status" value="1"/>
</dbReference>
<dbReference type="OMA" id="DVCIDHS"/>
<evidence type="ECO:0000256" key="1">
    <source>
        <dbReference type="SAM" id="Phobius"/>
    </source>
</evidence>
<evidence type="ECO:0000313" key="3">
    <source>
        <dbReference type="WBParaSite" id="nRc.2.0.1.t22700-RA"/>
    </source>
</evidence>
<keyword evidence="2" id="KW-1185">Reference proteome</keyword>
<keyword evidence="1" id="KW-1133">Transmembrane helix</keyword>
<keyword evidence="1" id="KW-0812">Transmembrane</keyword>
<evidence type="ECO:0000313" key="2">
    <source>
        <dbReference type="Proteomes" id="UP000887565"/>
    </source>
</evidence>
<dbReference type="PANTHER" id="PTHR10151">
    <property type="entry name" value="ECTONUCLEOTIDE PYROPHOSPHATASE/PHOSPHODIESTERASE"/>
    <property type="match status" value="1"/>
</dbReference>
<reference evidence="3" key="1">
    <citation type="submission" date="2022-11" db="UniProtKB">
        <authorList>
            <consortium name="WormBaseParasite"/>
        </authorList>
    </citation>
    <scope>IDENTIFICATION</scope>
</reference>
<accession>A0A915JAA1</accession>
<dbReference type="AlphaFoldDB" id="A0A915JAA1"/>
<dbReference type="Proteomes" id="UP000887565">
    <property type="component" value="Unplaced"/>
</dbReference>
<organism evidence="2 3">
    <name type="scientific">Romanomermis culicivorax</name>
    <name type="common">Nematode worm</name>
    <dbReference type="NCBI Taxonomy" id="13658"/>
    <lineage>
        <taxon>Eukaryota</taxon>
        <taxon>Metazoa</taxon>
        <taxon>Ecdysozoa</taxon>
        <taxon>Nematoda</taxon>
        <taxon>Enoplea</taxon>
        <taxon>Dorylaimia</taxon>
        <taxon>Mermithida</taxon>
        <taxon>Mermithoidea</taxon>
        <taxon>Mermithidae</taxon>
        <taxon>Romanomermis</taxon>
    </lineage>
</organism>
<dbReference type="SUPFAM" id="SSF53649">
    <property type="entry name" value="Alkaline phosphatase-like"/>
    <property type="match status" value="1"/>
</dbReference>
<proteinExistence type="predicted"/>